<evidence type="ECO:0000313" key="3">
    <source>
        <dbReference type="EMBL" id="RDC56426.1"/>
    </source>
</evidence>
<dbReference type="OrthoDB" id="9812089at2"/>
<dbReference type="SUPFAM" id="SSF54427">
    <property type="entry name" value="NTF2-like"/>
    <property type="match status" value="1"/>
</dbReference>
<feature type="domain" description="SnoaL-like" evidence="2">
    <location>
        <begin position="9"/>
        <end position="100"/>
    </location>
</feature>
<name>A0A369Q0A3_9SPHI</name>
<feature type="compositionally biased region" description="Polar residues" evidence="1">
    <location>
        <begin position="108"/>
        <end position="133"/>
    </location>
</feature>
<dbReference type="InterPro" id="IPR037401">
    <property type="entry name" value="SnoaL-like"/>
</dbReference>
<proteinExistence type="predicted"/>
<sequence length="133" mass="15082">MGNKEIVLKAMNELFHEKDSTAIERYWHESYQQHNPSMINGHEGLRNLLPVLDSNFNWQPGIIVEENDIVITHSLVHGWGPVPVVVVDIFRLEDGKIAEHWDVVQEETPASKSANGNAMTSFHNTPLRNKTSS</sequence>
<protein>
    <submittedName>
        <fullName evidence="3">Nuclear transport factor 2 family protein</fullName>
    </submittedName>
</protein>
<dbReference type="Pfam" id="PF12680">
    <property type="entry name" value="SnoaL_2"/>
    <property type="match status" value="1"/>
</dbReference>
<dbReference type="AlphaFoldDB" id="A0A369Q0A3"/>
<evidence type="ECO:0000259" key="2">
    <source>
        <dbReference type="Pfam" id="PF12680"/>
    </source>
</evidence>
<dbReference type="RefSeq" id="WP_115403150.1">
    <property type="nucleotide sequence ID" value="NZ_QPKV01000004.1"/>
</dbReference>
<dbReference type="EMBL" id="QPKV01000004">
    <property type="protein sequence ID" value="RDC56426.1"/>
    <property type="molecule type" value="Genomic_DNA"/>
</dbReference>
<evidence type="ECO:0000313" key="4">
    <source>
        <dbReference type="Proteomes" id="UP000253961"/>
    </source>
</evidence>
<dbReference type="Gene3D" id="3.10.450.50">
    <property type="match status" value="1"/>
</dbReference>
<evidence type="ECO:0000256" key="1">
    <source>
        <dbReference type="SAM" id="MobiDB-lite"/>
    </source>
</evidence>
<keyword evidence="4" id="KW-1185">Reference proteome</keyword>
<reference evidence="3 4" key="1">
    <citation type="submission" date="2018-07" db="EMBL/GenBank/DDBJ databases">
        <title>Pedobacter sp. nov., isolated from soil.</title>
        <authorList>
            <person name="Zhou L.Y."/>
            <person name="Du Z.J."/>
        </authorList>
    </citation>
    <scope>NUCLEOTIDE SEQUENCE [LARGE SCALE GENOMIC DNA]</scope>
    <source>
        <strain evidence="3 4">JDX94</strain>
    </source>
</reference>
<accession>A0A369Q0A3</accession>
<gene>
    <name evidence="3" type="ORF">DU508_12565</name>
</gene>
<dbReference type="Proteomes" id="UP000253961">
    <property type="component" value="Unassembled WGS sequence"/>
</dbReference>
<organism evidence="3 4">
    <name type="scientific">Pedobacter chinensis</name>
    <dbReference type="NCBI Taxonomy" id="2282421"/>
    <lineage>
        <taxon>Bacteria</taxon>
        <taxon>Pseudomonadati</taxon>
        <taxon>Bacteroidota</taxon>
        <taxon>Sphingobacteriia</taxon>
        <taxon>Sphingobacteriales</taxon>
        <taxon>Sphingobacteriaceae</taxon>
        <taxon>Pedobacter</taxon>
    </lineage>
</organism>
<dbReference type="InterPro" id="IPR032710">
    <property type="entry name" value="NTF2-like_dom_sf"/>
</dbReference>
<feature type="region of interest" description="Disordered" evidence="1">
    <location>
        <begin position="107"/>
        <end position="133"/>
    </location>
</feature>
<comment type="caution">
    <text evidence="3">The sequence shown here is derived from an EMBL/GenBank/DDBJ whole genome shotgun (WGS) entry which is preliminary data.</text>
</comment>